<dbReference type="RefSeq" id="WP_367919583.1">
    <property type="nucleotide sequence ID" value="NZ_BAABAC010000023.1"/>
</dbReference>
<evidence type="ECO:0000313" key="1">
    <source>
        <dbReference type="EMBL" id="MFD1250304.1"/>
    </source>
</evidence>
<dbReference type="Pfam" id="PF01136">
    <property type="entry name" value="Peptidase_U32"/>
    <property type="match status" value="1"/>
</dbReference>
<evidence type="ECO:0000313" key="2">
    <source>
        <dbReference type="Proteomes" id="UP001597229"/>
    </source>
</evidence>
<sequence>MTEHAARPAQLGGDQLRRLHVPLDMLPPPSRLRFPDGADYRIEIPSVEGPDVLAAVLDEARAREVTVNRVSQGSGAMLHSVQELRDMALLGNENGLEVCLFIGPREEWGIGAMSRSADAGLLAGAIRGSRQLRYAVEDVVRASEAGIRSFLIADLGLLQLLSNARIAGDIAPDTVLKVSVMLAPSNAATARVLEDLGADTLNLPTDMSVWELSELREATSLPLDLYVEAPDAMGGVVRGEQVAELVEVAAPLYVKFGLRNAAGLYPSGQHLQATAEVTAREKVRRAQISLEWLERSSAHLTQSAPGASGLAVPVAELVARG</sequence>
<gene>
    <name evidence="1" type="ORF">ACFQ3F_21095</name>
</gene>
<dbReference type="Proteomes" id="UP001597229">
    <property type="component" value="Unassembled WGS sequence"/>
</dbReference>
<reference evidence="2" key="1">
    <citation type="journal article" date="2019" name="Int. J. Syst. Evol. Microbiol.">
        <title>The Global Catalogue of Microorganisms (GCM) 10K type strain sequencing project: providing services to taxonomists for standard genome sequencing and annotation.</title>
        <authorList>
            <consortium name="The Broad Institute Genomics Platform"/>
            <consortium name="The Broad Institute Genome Sequencing Center for Infectious Disease"/>
            <person name="Wu L."/>
            <person name="Ma J."/>
        </authorList>
    </citation>
    <scope>NUCLEOTIDE SEQUENCE [LARGE SCALE GENOMIC DNA]</scope>
    <source>
        <strain evidence="2">CCUG 52478</strain>
    </source>
</reference>
<keyword evidence="2" id="KW-1185">Reference proteome</keyword>
<organism evidence="1 2">
    <name type="scientific">Nocardioides ginsengisoli</name>
    <dbReference type="NCBI Taxonomy" id="363868"/>
    <lineage>
        <taxon>Bacteria</taxon>
        <taxon>Bacillati</taxon>
        <taxon>Actinomycetota</taxon>
        <taxon>Actinomycetes</taxon>
        <taxon>Propionibacteriales</taxon>
        <taxon>Nocardioidaceae</taxon>
        <taxon>Nocardioides</taxon>
    </lineage>
</organism>
<accession>A0ABW3W7D9</accession>
<dbReference type="InterPro" id="IPR001539">
    <property type="entry name" value="Peptidase_U32"/>
</dbReference>
<proteinExistence type="predicted"/>
<name>A0ABW3W7D9_9ACTN</name>
<comment type="caution">
    <text evidence="1">The sequence shown here is derived from an EMBL/GenBank/DDBJ whole genome shotgun (WGS) entry which is preliminary data.</text>
</comment>
<protein>
    <submittedName>
        <fullName evidence="1">U32 family peptidase</fullName>
    </submittedName>
</protein>
<dbReference type="EMBL" id="JBHTLX010000023">
    <property type="protein sequence ID" value="MFD1250304.1"/>
    <property type="molecule type" value="Genomic_DNA"/>
</dbReference>